<gene>
    <name evidence="2" type="ORF">A2898_05485</name>
</gene>
<evidence type="ECO:0000313" key="2">
    <source>
        <dbReference type="EMBL" id="OGY82456.1"/>
    </source>
</evidence>
<dbReference type="Pfam" id="PF18895">
    <property type="entry name" value="T4SS_pilin"/>
    <property type="match status" value="1"/>
</dbReference>
<dbReference type="InterPro" id="IPR043993">
    <property type="entry name" value="T4SS_pilin"/>
</dbReference>
<keyword evidence="1" id="KW-1133">Transmembrane helix</keyword>
<proteinExistence type="predicted"/>
<protein>
    <submittedName>
        <fullName evidence="2">Uncharacterized protein</fullName>
    </submittedName>
</protein>
<keyword evidence="1" id="KW-0812">Transmembrane</keyword>
<feature type="transmembrane region" description="Helical" evidence="1">
    <location>
        <begin position="87"/>
        <end position="108"/>
    </location>
</feature>
<keyword evidence="1" id="KW-0472">Membrane</keyword>
<evidence type="ECO:0000313" key="3">
    <source>
        <dbReference type="Proteomes" id="UP000179164"/>
    </source>
</evidence>
<dbReference type="STRING" id="1798543.A2898_05485"/>
<organism evidence="2 3">
    <name type="scientific">Candidatus Kerfeldbacteria bacterium RIFCSPLOWO2_01_FULL_48_11</name>
    <dbReference type="NCBI Taxonomy" id="1798543"/>
    <lineage>
        <taxon>Bacteria</taxon>
        <taxon>Candidatus Kerfeldiibacteriota</taxon>
    </lineage>
</organism>
<comment type="caution">
    <text evidence="2">The sequence shown here is derived from an EMBL/GenBank/DDBJ whole genome shotgun (WGS) entry which is preliminary data.</text>
</comment>
<sequence>MKKSLLIALGIGILIGIPLMAMADVSLPNPISGDLNDKDLIEVLVRSLQLVLGAVDIFALFMFVLGGFELLMSGGNPTLVKKGKDTLIWATLGILVITLSYSILKFIYEAITKVGGA</sequence>
<feature type="transmembrane region" description="Helical" evidence="1">
    <location>
        <begin position="47"/>
        <end position="66"/>
    </location>
</feature>
<name>A0A1G2B141_9BACT</name>
<dbReference type="AlphaFoldDB" id="A0A1G2B141"/>
<accession>A0A1G2B141</accession>
<dbReference type="Proteomes" id="UP000179164">
    <property type="component" value="Unassembled WGS sequence"/>
</dbReference>
<dbReference type="EMBL" id="MHKE01000020">
    <property type="protein sequence ID" value="OGY82456.1"/>
    <property type="molecule type" value="Genomic_DNA"/>
</dbReference>
<evidence type="ECO:0000256" key="1">
    <source>
        <dbReference type="SAM" id="Phobius"/>
    </source>
</evidence>
<reference evidence="2 3" key="1">
    <citation type="journal article" date="2016" name="Nat. Commun.">
        <title>Thousands of microbial genomes shed light on interconnected biogeochemical processes in an aquifer system.</title>
        <authorList>
            <person name="Anantharaman K."/>
            <person name="Brown C.T."/>
            <person name="Hug L.A."/>
            <person name="Sharon I."/>
            <person name="Castelle C.J."/>
            <person name="Probst A.J."/>
            <person name="Thomas B.C."/>
            <person name="Singh A."/>
            <person name="Wilkins M.J."/>
            <person name="Karaoz U."/>
            <person name="Brodie E.L."/>
            <person name="Williams K.H."/>
            <person name="Hubbard S.S."/>
            <person name="Banfield J.F."/>
        </authorList>
    </citation>
    <scope>NUCLEOTIDE SEQUENCE [LARGE SCALE GENOMIC DNA]</scope>
</reference>